<reference evidence="6" key="1">
    <citation type="submission" date="2010-10" db="EMBL/GenBank/DDBJ databases">
        <authorList>
            <consortium name="US DOE Joint Genome Institute (JGI-PGF)"/>
            <person name="Lucas S."/>
            <person name="Copeland A."/>
            <person name="Lapidus A."/>
            <person name="Bruce D."/>
            <person name="Goodwin L."/>
            <person name="Pitluck S."/>
            <person name="Kyrpides N."/>
            <person name="Mavromatis K."/>
            <person name="Detter J.C."/>
            <person name="Han C."/>
            <person name="Land M."/>
            <person name="Hauser L."/>
            <person name="Markowitz V."/>
            <person name="Cheng J.-F."/>
            <person name="Hugenholtz P."/>
            <person name="Woyke T."/>
            <person name="Wu D."/>
            <person name="Pukall R."/>
            <person name="Wahrenburg C."/>
            <person name="Brambilla E."/>
            <person name="Klenk H.-P."/>
            <person name="Eisen J.A."/>
        </authorList>
    </citation>
    <scope>NUCLEOTIDE SEQUENCE [LARGE SCALE GENOMIC DNA]</scope>
    <source>
        <strain evidence="6">DSM 13965</strain>
    </source>
</reference>
<keyword evidence="2" id="KW-0645">Protease</keyword>
<keyword evidence="7" id="KW-1185">Reference proteome</keyword>
<dbReference type="NCBIfam" id="TIGR00706">
    <property type="entry name" value="SppA_dom"/>
    <property type="match status" value="1"/>
</dbReference>
<dbReference type="Pfam" id="PF01343">
    <property type="entry name" value="Peptidase_S49"/>
    <property type="match status" value="1"/>
</dbReference>
<dbReference type="InterPro" id="IPR004635">
    <property type="entry name" value="Pept_S49_SppA"/>
</dbReference>
<organism evidence="6 7">
    <name type="scientific">Thermaerobacter subterraneus DSM 13965</name>
    <dbReference type="NCBI Taxonomy" id="867903"/>
    <lineage>
        <taxon>Bacteria</taxon>
        <taxon>Bacillati</taxon>
        <taxon>Bacillota</taxon>
        <taxon>Clostridia</taxon>
        <taxon>Eubacteriales</taxon>
        <taxon>Clostridiales Family XVII. Incertae Sedis</taxon>
        <taxon>Thermaerobacter</taxon>
    </lineage>
</organism>
<dbReference type="Proteomes" id="UP000005710">
    <property type="component" value="Unassembled WGS sequence"/>
</dbReference>
<protein>
    <submittedName>
        <fullName evidence="6">Signal peptide protein peptidase SppA, 36K type</fullName>
    </submittedName>
</protein>
<comment type="similarity">
    <text evidence="1">Belongs to the peptidase S49 family.</text>
</comment>
<dbReference type="SUPFAM" id="SSF52096">
    <property type="entry name" value="ClpP/crotonase"/>
    <property type="match status" value="1"/>
</dbReference>
<dbReference type="OrthoDB" id="9764363at2"/>
<dbReference type="PANTHER" id="PTHR42987">
    <property type="entry name" value="PEPTIDASE S49"/>
    <property type="match status" value="1"/>
</dbReference>
<dbReference type="AlphaFoldDB" id="K6P129"/>
<dbReference type="STRING" id="867903.ThesuDRAFT_00511"/>
<evidence type="ECO:0000259" key="5">
    <source>
        <dbReference type="Pfam" id="PF01343"/>
    </source>
</evidence>
<dbReference type="EMBL" id="AENY02000002">
    <property type="protein sequence ID" value="EKP94805.1"/>
    <property type="molecule type" value="Genomic_DNA"/>
</dbReference>
<dbReference type="RefSeq" id="WP_006902790.1">
    <property type="nucleotide sequence ID" value="NZ_JH976535.1"/>
</dbReference>
<dbReference type="InterPro" id="IPR029045">
    <property type="entry name" value="ClpP/crotonase-like_dom_sf"/>
</dbReference>
<evidence type="ECO:0000256" key="4">
    <source>
        <dbReference type="ARBA" id="ARBA00022825"/>
    </source>
</evidence>
<keyword evidence="4" id="KW-0720">Serine protease</keyword>
<accession>K6P129</accession>
<keyword evidence="3" id="KW-0378">Hydrolase</keyword>
<evidence type="ECO:0000256" key="3">
    <source>
        <dbReference type="ARBA" id="ARBA00022801"/>
    </source>
</evidence>
<dbReference type="GO" id="GO:0006508">
    <property type="term" value="P:proteolysis"/>
    <property type="evidence" value="ECO:0007669"/>
    <property type="project" value="UniProtKB-KW"/>
</dbReference>
<evidence type="ECO:0000256" key="2">
    <source>
        <dbReference type="ARBA" id="ARBA00022670"/>
    </source>
</evidence>
<gene>
    <name evidence="6" type="ORF">ThesuDRAFT_00511</name>
</gene>
<evidence type="ECO:0000313" key="6">
    <source>
        <dbReference type="EMBL" id="EKP94805.1"/>
    </source>
</evidence>
<proteinExistence type="inferred from homology"/>
<dbReference type="GO" id="GO:0008236">
    <property type="term" value="F:serine-type peptidase activity"/>
    <property type="evidence" value="ECO:0007669"/>
    <property type="project" value="UniProtKB-KW"/>
</dbReference>
<dbReference type="PANTHER" id="PTHR42987:SF4">
    <property type="entry name" value="PROTEASE SOHB-RELATED"/>
    <property type="match status" value="1"/>
</dbReference>
<dbReference type="InterPro" id="IPR002142">
    <property type="entry name" value="Peptidase_S49"/>
</dbReference>
<sequence length="318" mass="33361">MTSQRQPWASRRLQWAFVLVLGLLVAGSVVALLVPGGRDGLGAGTAGQIAVVTIDGPIAAGASAEGLLGAVVGADDIVSQLQQAREDPAVAAVVIRMNTPGGSAAAAQEIGVAVQRLREAGKPVVVSIGDLGASGGYWIAAMADRIVANPASLTGSIGVIMEVTHYEDLYEKLGIDVETIKSGPFKDIGSATRPLTAEERRLLQGLVNDIYQQFVDVVARGRGMSRERVLELADGRVFTGRQAKAEGLVDQLGTFEDAADLAAQLAGLEDYELIEYGPSSPLQDLLRWLGASGRTGLVQGAGLVPELVRWELYRAVPR</sequence>
<comment type="caution">
    <text evidence="6">The sequence shown here is derived from an EMBL/GenBank/DDBJ whole genome shotgun (WGS) entry which is preliminary data.</text>
</comment>
<dbReference type="Gene3D" id="3.90.226.10">
    <property type="entry name" value="2-enoyl-CoA Hydratase, Chain A, domain 1"/>
    <property type="match status" value="1"/>
</dbReference>
<reference evidence="6" key="2">
    <citation type="submission" date="2012-10" db="EMBL/GenBank/DDBJ databases">
        <title>Improved high-quality draft of Thermaerobacter subterraneus C21, DSM 13965.</title>
        <authorList>
            <consortium name="DOE Joint Genome Institute"/>
            <person name="Eisen J."/>
            <person name="Huntemann M."/>
            <person name="Wei C.-L."/>
            <person name="Han J."/>
            <person name="Detter J.C."/>
            <person name="Han C."/>
            <person name="Tapia R."/>
            <person name="Chen A."/>
            <person name="Kyrpides N."/>
            <person name="Mavromatis K."/>
            <person name="Markowitz V."/>
            <person name="Szeto E."/>
            <person name="Ivanova N."/>
            <person name="Mikhailova N."/>
            <person name="Ovchinnikova G."/>
            <person name="Pagani I."/>
            <person name="Pati A."/>
            <person name="Goodwin L."/>
            <person name="Nordberg H.P."/>
            <person name="Cantor M.N."/>
            <person name="Hua S.X."/>
            <person name="Woyke T."/>
            <person name="Eisen J."/>
            <person name="Klenk H.-P."/>
        </authorList>
    </citation>
    <scope>NUCLEOTIDE SEQUENCE [LARGE SCALE GENOMIC DNA]</scope>
    <source>
        <strain evidence="6">DSM 13965</strain>
    </source>
</reference>
<dbReference type="eggNOG" id="COG0616">
    <property type="taxonomic scope" value="Bacteria"/>
</dbReference>
<evidence type="ECO:0000313" key="7">
    <source>
        <dbReference type="Proteomes" id="UP000005710"/>
    </source>
</evidence>
<dbReference type="HOGENOM" id="CLU_046540_0_2_9"/>
<name>K6P129_9FIRM</name>
<feature type="domain" description="Peptidase S49" evidence="5">
    <location>
        <begin position="117"/>
        <end position="268"/>
    </location>
</feature>
<evidence type="ECO:0000256" key="1">
    <source>
        <dbReference type="ARBA" id="ARBA00008683"/>
    </source>
</evidence>
<dbReference type="Gene3D" id="6.20.330.10">
    <property type="match status" value="1"/>
</dbReference>
<dbReference type="InterPro" id="IPR047272">
    <property type="entry name" value="S49_SppA_C"/>
</dbReference>
<dbReference type="CDD" id="cd07023">
    <property type="entry name" value="S49_Sppa_N_C"/>
    <property type="match status" value="1"/>
</dbReference>